<dbReference type="RefSeq" id="WP_151118288.1">
    <property type="nucleotide sequence ID" value="NZ_CP042582.1"/>
</dbReference>
<dbReference type="EMBL" id="CP042582">
    <property type="protein sequence ID" value="QEX22840.1"/>
    <property type="molecule type" value="Genomic_DNA"/>
</dbReference>
<accession>A0A5J6N2M7</accession>
<proteinExistence type="predicted"/>
<organism evidence="1 2">
    <name type="scientific">Hypericibacter adhaerens</name>
    <dbReference type="NCBI Taxonomy" id="2602016"/>
    <lineage>
        <taxon>Bacteria</taxon>
        <taxon>Pseudomonadati</taxon>
        <taxon>Pseudomonadota</taxon>
        <taxon>Alphaproteobacteria</taxon>
        <taxon>Rhodospirillales</taxon>
        <taxon>Dongiaceae</taxon>
        <taxon>Hypericibacter</taxon>
    </lineage>
</organism>
<protein>
    <submittedName>
        <fullName evidence="1">Uncharacterized protein</fullName>
    </submittedName>
</protein>
<reference evidence="1 2" key="1">
    <citation type="submission" date="2019-08" db="EMBL/GenBank/DDBJ databases">
        <title>Hyperibacter terrae gen. nov., sp. nov. and Hyperibacter viscosus sp. nov., two new members in the family Rhodospirillaceae isolated from the rhizosphere of Hypericum perforatum.</title>
        <authorList>
            <person name="Noviana Z."/>
        </authorList>
    </citation>
    <scope>NUCLEOTIDE SEQUENCE [LARGE SCALE GENOMIC DNA]</scope>
    <source>
        <strain evidence="1 2">R5959</strain>
    </source>
</reference>
<name>A0A5J6N2M7_9PROT</name>
<evidence type="ECO:0000313" key="2">
    <source>
        <dbReference type="Proteomes" id="UP000325797"/>
    </source>
</evidence>
<evidence type="ECO:0000313" key="1">
    <source>
        <dbReference type="EMBL" id="QEX22840.1"/>
    </source>
</evidence>
<keyword evidence="2" id="KW-1185">Reference proteome</keyword>
<gene>
    <name evidence="1" type="ORF">FRZ61_27730</name>
</gene>
<sequence>MGTFTMVPGQNHRVELADTANGYLIADAFRIAPLAAAKTATWILEVNLADTTLAGKVAAGTIYCAQDDAPVDGFTWIPAIATAGEQGLCLVARVPEPSNQRPLPDHA</sequence>
<dbReference type="KEGG" id="hadh:FRZ61_27730"/>
<dbReference type="AlphaFoldDB" id="A0A5J6N2M7"/>
<dbReference type="Proteomes" id="UP000325797">
    <property type="component" value="Chromosome"/>
</dbReference>